<dbReference type="PROSITE" id="PS51273">
    <property type="entry name" value="GATASE_TYPE_1"/>
    <property type="match status" value="1"/>
</dbReference>
<dbReference type="EMBL" id="BAAACW010000117">
    <property type="protein sequence ID" value="GAA0366744.1"/>
    <property type="molecule type" value="Genomic_DNA"/>
</dbReference>
<dbReference type="InterPro" id="IPR044668">
    <property type="entry name" value="PuuD-like"/>
</dbReference>
<dbReference type="InterPro" id="IPR029062">
    <property type="entry name" value="Class_I_gatase-like"/>
</dbReference>
<evidence type="ECO:0000313" key="1">
    <source>
        <dbReference type="EMBL" id="GAA0366744.1"/>
    </source>
</evidence>
<sequence>MKPIIGIPGNIITNLNPHYSSLPLTYTPQGFVDALNRAGALPVVFPLSTEENAREYVKSVDAILLAGGQDVSPLLYGEEPHLKLEETSPLRDAFEIAVIKEAWKENKPIMAVCRGLQIMAVAFGGSAYQDVSLYPDLSVQHVQASSPETVSHSIDIQKESWLGKLYGEFLQVNSYHHQAIKELPDELTPTAWSKDGLIEAFEASDDTHLAIGVQWHPELMINHDKEAQNLFDAFVLTVKEWKVSMTEN</sequence>
<accession>A0ABP3HFS2</accession>
<keyword evidence="1" id="KW-0378">Hydrolase</keyword>
<dbReference type="RefSeq" id="WP_343755983.1">
    <property type="nucleotide sequence ID" value="NZ_BAAACW010000117.1"/>
</dbReference>
<dbReference type="PANTHER" id="PTHR43235:SF1">
    <property type="entry name" value="GLUTAMINE AMIDOTRANSFERASE PB2B2.05-RELATED"/>
    <property type="match status" value="1"/>
</dbReference>
<keyword evidence="2" id="KW-1185">Reference proteome</keyword>
<name>A0ABP3HFS2_9LACT</name>
<dbReference type="GO" id="GO:0016787">
    <property type="term" value="F:hydrolase activity"/>
    <property type="evidence" value="ECO:0007669"/>
    <property type="project" value="UniProtKB-KW"/>
</dbReference>
<dbReference type="Gene3D" id="3.40.50.880">
    <property type="match status" value="1"/>
</dbReference>
<dbReference type="InterPro" id="IPR011697">
    <property type="entry name" value="Peptidase_C26"/>
</dbReference>
<dbReference type="Pfam" id="PF07722">
    <property type="entry name" value="Peptidase_C26"/>
    <property type="match status" value="1"/>
</dbReference>
<dbReference type="SUPFAM" id="SSF52317">
    <property type="entry name" value="Class I glutamine amidotransferase-like"/>
    <property type="match status" value="1"/>
</dbReference>
<gene>
    <name evidence="1" type="ORF">GCM10008932_18560</name>
</gene>
<dbReference type="CDD" id="cd01745">
    <property type="entry name" value="GATase1_2"/>
    <property type="match status" value="1"/>
</dbReference>
<reference evidence="2" key="1">
    <citation type="journal article" date="2019" name="Int. J. Syst. Evol. Microbiol.">
        <title>The Global Catalogue of Microorganisms (GCM) 10K type strain sequencing project: providing services to taxonomists for standard genome sequencing and annotation.</title>
        <authorList>
            <consortium name="The Broad Institute Genomics Platform"/>
            <consortium name="The Broad Institute Genome Sequencing Center for Infectious Disease"/>
            <person name="Wu L."/>
            <person name="Ma J."/>
        </authorList>
    </citation>
    <scope>NUCLEOTIDE SEQUENCE [LARGE SCALE GENOMIC DNA]</scope>
    <source>
        <strain evidence="2">JCM 12662</strain>
    </source>
</reference>
<proteinExistence type="predicted"/>
<comment type="caution">
    <text evidence="1">The sequence shown here is derived from an EMBL/GenBank/DDBJ whole genome shotgun (WGS) entry which is preliminary data.</text>
</comment>
<organism evidence="1 2">
    <name type="scientific">Alkalibacterium iburiense</name>
    <dbReference type="NCBI Taxonomy" id="290589"/>
    <lineage>
        <taxon>Bacteria</taxon>
        <taxon>Bacillati</taxon>
        <taxon>Bacillota</taxon>
        <taxon>Bacilli</taxon>
        <taxon>Lactobacillales</taxon>
        <taxon>Carnobacteriaceae</taxon>
        <taxon>Alkalibacterium</taxon>
    </lineage>
</organism>
<evidence type="ECO:0000313" key="2">
    <source>
        <dbReference type="Proteomes" id="UP001501166"/>
    </source>
</evidence>
<protein>
    <submittedName>
        <fullName evidence="1">Gamma-glutamyl-gamma-aminobutyrate hydrolase family protein</fullName>
    </submittedName>
</protein>
<dbReference type="Proteomes" id="UP001501166">
    <property type="component" value="Unassembled WGS sequence"/>
</dbReference>
<dbReference type="PANTHER" id="PTHR43235">
    <property type="entry name" value="GLUTAMINE AMIDOTRANSFERASE PB2B2.05-RELATED"/>
    <property type="match status" value="1"/>
</dbReference>